<sequence>MDSQSGSSVLTLLTLPPEIRSQIWGLVVKLERPVHLRHHLGIRGRDSNKASQLNPADEASITSFVDSIFPIKTGNGSETISVKNYNAIFLVNSQVYHEALAVFCSINTFIATDFNLAFNWLLFLRSLVPDLTLGPLICWIDKYQPANTWEALLALLRSKLEVLPYSPPTITRVKIFFETPIRPEAMEDWKRNSCAPGRYRLASEGDTAQRTDLIGTLGRMVVSESPDEGGLCMI</sequence>
<gene>
    <name evidence="1" type="ORF">PG999_003605</name>
</gene>
<protein>
    <submittedName>
        <fullName evidence="1">Uncharacterized protein</fullName>
    </submittedName>
</protein>
<name>A0AAW0R434_9PEZI</name>
<dbReference type="EMBL" id="JAQQWP010000003">
    <property type="protein sequence ID" value="KAK8123687.1"/>
    <property type="molecule type" value="Genomic_DNA"/>
</dbReference>
<keyword evidence="2" id="KW-1185">Reference proteome</keyword>
<accession>A0AAW0R434</accession>
<comment type="caution">
    <text evidence="1">The sequence shown here is derived from an EMBL/GenBank/DDBJ whole genome shotgun (WGS) entry which is preliminary data.</text>
</comment>
<proteinExistence type="predicted"/>
<organism evidence="1 2">
    <name type="scientific">Apiospora kogelbergensis</name>
    <dbReference type="NCBI Taxonomy" id="1337665"/>
    <lineage>
        <taxon>Eukaryota</taxon>
        <taxon>Fungi</taxon>
        <taxon>Dikarya</taxon>
        <taxon>Ascomycota</taxon>
        <taxon>Pezizomycotina</taxon>
        <taxon>Sordariomycetes</taxon>
        <taxon>Xylariomycetidae</taxon>
        <taxon>Amphisphaeriales</taxon>
        <taxon>Apiosporaceae</taxon>
        <taxon>Apiospora</taxon>
    </lineage>
</organism>
<reference evidence="1 2" key="1">
    <citation type="submission" date="2023-01" db="EMBL/GenBank/DDBJ databases">
        <title>Analysis of 21 Apiospora genomes using comparative genomics revels a genus with tremendous synthesis potential of carbohydrate active enzymes and secondary metabolites.</title>
        <authorList>
            <person name="Sorensen T."/>
        </authorList>
    </citation>
    <scope>NUCLEOTIDE SEQUENCE [LARGE SCALE GENOMIC DNA]</scope>
    <source>
        <strain evidence="1 2">CBS 117206</strain>
    </source>
</reference>
<evidence type="ECO:0000313" key="1">
    <source>
        <dbReference type="EMBL" id="KAK8123687.1"/>
    </source>
</evidence>
<evidence type="ECO:0000313" key="2">
    <source>
        <dbReference type="Proteomes" id="UP001392437"/>
    </source>
</evidence>
<dbReference type="AlphaFoldDB" id="A0AAW0R434"/>
<dbReference type="Proteomes" id="UP001392437">
    <property type="component" value="Unassembled WGS sequence"/>
</dbReference>